<reference evidence="1" key="1">
    <citation type="journal article" date="2015" name="Nature">
        <title>Complex archaea that bridge the gap between prokaryotes and eukaryotes.</title>
        <authorList>
            <person name="Spang A."/>
            <person name="Saw J.H."/>
            <person name="Jorgensen S.L."/>
            <person name="Zaremba-Niedzwiedzka K."/>
            <person name="Martijn J."/>
            <person name="Lind A.E."/>
            <person name="van Eijk R."/>
            <person name="Schleper C."/>
            <person name="Guy L."/>
            <person name="Ettema T.J."/>
        </authorList>
    </citation>
    <scope>NUCLEOTIDE SEQUENCE</scope>
</reference>
<accession>A0A0F9WGL7</accession>
<organism evidence="1">
    <name type="scientific">marine sediment metagenome</name>
    <dbReference type="NCBI Taxonomy" id="412755"/>
    <lineage>
        <taxon>unclassified sequences</taxon>
        <taxon>metagenomes</taxon>
        <taxon>ecological metagenomes</taxon>
    </lineage>
</organism>
<comment type="caution">
    <text evidence="1">The sequence shown here is derived from an EMBL/GenBank/DDBJ whole genome shotgun (WGS) entry which is preliminary data.</text>
</comment>
<dbReference type="EMBL" id="LAZR01000163">
    <property type="protein sequence ID" value="KKN85036.1"/>
    <property type="molecule type" value="Genomic_DNA"/>
</dbReference>
<gene>
    <name evidence="1" type="ORF">LCGC14_0282050</name>
</gene>
<dbReference type="AlphaFoldDB" id="A0A0F9WGL7"/>
<sequence length="143" mass="16465">MRWLLAKHSFEAVAELVPLSVEEFKQLLIDRGWDAGQLSIRWGLTRRRLDQLINDAERPRYYDDAVRSLPVLPGAAQTLPDDLTQSELAIIKKLRKEPISMVENKNGWSPTSYLRGTARNDYLQLIERTPRLVTLKKGLLQLV</sequence>
<protein>
    <submittedName>
        <fullName evidence="1">Uncharacterized protein</fullName>
    </submittedName>
</protein>
<evidence type="ECO:0000313" key="1">
    <source>
        <dbReference type="EMBL" id="KKN85036.1"/>
    </source>
</evidence>
<proteinExistence type="predicted"/>
<name>A0A0F9WGL7_9ZZZZ</name>